<dbReference type="GO" id="GO:0046872">
    <property type="term" value="F:metal ion binding"/>
    <property type="evidence" value="ECO:0007669"/>
    <property type="project" value="UniProtKB-KW"/>
</dbReference>
<name>A0A2G9H9F8_9LAMI</name>
<dbReference type="InterPro" id="IPR022739">
    <property type="entry name" value="Polyphenol_oxidase_cen"/>
</dbReference>
<dbReference type="InterPro" id="IPR022740">
    <property type="entry name" value="Polyphenol_oxidase_C"/>
</dbReference>
<dbReference type="Pfam" id="PF12143">
    <property type="entry name" value="PPO1_KFDV"/>
    <property type="match status" value="1"/>
</dbReference>
<keyword evidence="6" id="KW-0186">Copper</keyword>
<gene>
    <name evidence="9" type="ORF">CDL12_13228</name>
</gene>
<keyword evidence="10" id="KW-1185">Reference proteome</keyword>
<dbReference type="PROSITE" id="PS00498">
    <property type="entry name" value="TYROSINASE_2"/>
    <property type="match status" value="1"/>
</dbReference>
<feature type="domain" description="Tyrosinase copper-binding" evidence="8">
    <location>
        <begin position="68"/>
        <end position="79"/>
    </location>
</feature>
<dbReference type="AlphaFoldDB" id="A0A2G9H9F8"/>
<dbReference type="Pfam" id="PF00264">
    <property type="entry name" value="Tyrosinase"/>
    <property type="match status" value="1"/>
</dbReference>
<dbReference type="Pfam" id="PF12142">
    <property type="entry name" value="PPO1_DWL"/>
    <property type="match status" value="1"/>
</dbReference>
<keyword evidence="3" id="KW-0479">Metal-binding</keyword>
<keyword evidence="5 9" id="KW-0560">Oxidoreductase</keyword>
<dbReference type="SUPFAM" id="SSF48056">
    <property type="entry name" value="Di-copper centre-containing domain"/>
    <property type="match status" value="1"/>
</dbReference>
<dbReference type="STRING" id="429701.A0A2G9H9F8"/>
<evidence type="ECO:0000256" key="3">
    <source>
        <dbReference type="ARBA" id="ARBA00022723"/>
    </source>
</evidence>
<evidence type="ECO:0000259" key="8">
    <source>
        <dbReference type="PROSITE" id="PS00498"/>
    </source>
</evidence>
<dbReference type="PRINTS" id="PR00092">
    <property type="entry name" value="TYROSINASE"/>
</dbReference>
<dbReference type="Gene3D" id="1.10.1280.10">
    <property type="entry name" value="Di-copper center containing domain from catechol oxidase"/>
    <property type="match status" value="1"/>
</dbReference>
<sequence>MKDEMIEKANCIESFMGLPFKKDAKLNPGEGTVERGQHTSVHRWAGGISNPPKHTGEDLGNLYSAGRDPLFFALHANVDRLWTIWRDSRGNKQKDIDDKDYLNAEFLFYDENKQLVRVRVGDCLEQNKMGYRFQTEGVYMPWNRPRISVLKRVEPRQKPMVATTSTAPKVDSVHFPLKLDEVAKFLVQRPKKSRTQEEKEIEEEILEILIEVDTQEFAKFDVFVDDEDENVDKLNRDEYAGTFAQIPQSHGKDPSKVRTSTRLELTRQLENLNVEDDDEILVALVPRAGDVDIAGIKIIYSPS</sequence>
<proteinExistence type="inferred from homology"/>
<dbReference type="PANTHER" id="PTHR11474:SF95">
    <property type="entry name" value="POLYPHENOL OXIDASE, CHLOROPLASTIC-LIKE"/>
    <property type="match status" value="1"/>
</dbReference>
<dbReference type="PANTHER" id="PTHR11474">
    <property type="entry name" value="TYROSINASE FAMILY MEMBER"/>
    <property type="match status" value="1"/>
</dbReference>
<comment type="similarity">
    <text evidence="2">Belongs to the tyrosinase family.</text>
</comment>
<comment type="cofactor">
    <cofactor evidence="1">
        <name>Cu(2+)</name>
        <dbReference type="ChEBI" id="CHEBI:29036"/>
    </cofactor>
</comment>
<accession>A0A2G9H9F8</accession>
<dbReference type="OrthoDB" id="6132182at2759"/>
<dbReference type="InterPro" id="IPR050316">
    <property type="entry name" value="Tyrosinase/Hemocyanin"/>
</dbReference>
<keyword evidence="4" id="KW-0883">Thioether bond</keyword>
<evidence type="ECO:0000256" key="5">
    <source>
        <dbReference type="ARBA" id="ARBA00023002"/>
    </source>
</evidence>
<dbReference type="EC" id="1.10.3.1" evidence="9"/>
<evidence type="ECO:0000256" key="1">
    <source>
        <dbReference type="ARBA" id="ARBA00001973"/>
    </source>
</evidence>
<dbReference type="InterPro" id="IPR002227">
    <property type="entry name" value="Tyrosinase_Cu-bd"/>
</dbReference>
<reference evidence="10" key="1">
    <citation type="journal article" date="2018" name="Gigascience">
        <title>Genome assembly of the Pink Ipe (Handroanthus impetiginosus, Bignoniaceae), a highly valued, ecologically keystone Neotropical timber forest tree.</title>
        <authorList>
            <person name="Silva-Junior O.B."/>
            <person name="Grattapaglia D."/>
            <person name="Novaes E."/>
            <person name="Collevatti R.G."/>
        </authorList>
    </citation>
    <scope>NUCLEOTIDE SEQUENCE [LARGE SCALE GENOMIC DNA]</scope>
    <source>
        <strain evidence="10">cv. UFG-1</strain>
    </source>
</reference>
<evidence type="ECO:0000313" key="9">
    <source>
        <dbReference type="EMBL" id="PIN14148.1"/>
    </source>
</evidence>
<evidence type="ECO:0000256" key="7">
    <source>
        <dbReference type="ARBA" id="ARBA00023157"/>
    </source>
</evidence>
<evidence type="ECO:0000256" key="4">
    <source>
        <dbReference type="ARBA" id="ARBA00022784"/>
    </source>
</evidence>
<keyword evidence="7" id="KW-1015">Disulfide bond</keyword>
<organism evidence="9 10">
    <name type="scientific">Handroanthus impetiginosus</name>
    <dbReference type="NCBI Taxonomy" id="429701"/>
    <lineage>
        <taxon>Eukaryota</taxon>
        <taxon>Viridiplantae</taxon>
        <taxon>Streptophyta</taxon>
        <taxon>Embryophyta</taxon>
        <taxon>Tracheophyta</taxon>
        <taxon>Spermatophyta</taxon>
        <taxon>Magnoliopsida</taxon>
        <taxon>eudicotyledons</taxon>
        <taxon>Gunneridae</taxon>
        <taxon>Pentapetalae</taxon>
        <taxon>asterids</taxon>
        <taxon>lamiids</taxon>
        <taxon>Lamiales</taxon>
        <taxon>Bignoniaceae</taxon>
        <taxon>Crescentiina</taxon>
        <taxon>Tabebuia alliance</taxon>
        <taxon>Handroanthus</taxon>
    </lineage>
</organism>
<dbReference type="InterPro" id="IPR008922">
    <property type="entry name" value="Di-copper_centre_dom_sf"/>
</dbReference>
<dbReference type="Proteomes" id="UP000231279">
    <property type="component" value="Unassembled WGS sequence"/>
</dbReference>
<comment type="caution">
    <text evidence="9">The sequence shown here is derived from an EMBL/GenBank/DDBJ whole genome shotgun (WGS) entry which is preliminary data.</text>
</comment>
<protein>
    <submittedName>
        <fullName evidence="9">Catechol oxidase</fullName>
        <ecNumber evidence="9">1.10.3.1</ecNumber>
    </submittedName>
</protein>
<evidence type="ECO:0000313" key="10">
    <source>
        <dbReference type="Proteomes" id="UP000231279"/>
    </source>
</evidence>
<evidence type="ECO:0000256" key="6">
    <source>
        <dbReference type="ARBA" id="ARBA00023008"/>
    </source>
</evidence>
<dbReference type="GO" id="GO:0004097">
    <property type="term" value="F:catechol oxidase activity"/>
    <property type="evidence" value="ECO:0007669"/>
    <property type="project" value="UniProtKB-EC"/>
</dbReference>
<evidence type="ECO:0000256" key="2">
    <source>
        <dbReference type="ARBA" id="ARBA00009928"/>
    </source>
</evidence>
<dbReference type="EMBL" id="NKXS01002345">
    <property type="protein sequence ID" value="PIN14148.1"/>
    <property type="molecule type" value="Genomic_DNA"/>
</dbReference>